<sequence>MDFGQQLLIAFSLMLVLEGVVPFLYPQRWRQLVRQLAEIDDRQLRVAGLISMLVGVALLYLING</sequence>
<protein>
    <submittedName>
        <fullName evidence="2">Membrane protein</fullName>
    </submittedName>
</protein>
<dbReference type="InterPro" id="IPR019201">
    <property type="entry name" value="DUF2065"/>
</dbReference>
<dbReference type="PANTHER" id="PTHR38602">
    <property type="entry name" value="INNER MEMBRANE PROTEIN-RELATED"/>
    <property type="match status" value="1"/>
</dbReference>
<feature type="transmembrane region" description="Helical" evidence="1">
    <location>
        <begin position="46"/>
        <end position="62"/>
    </location>
</feature>
<dbReference type="Proteomes" id="UP000027997">
    <property type="component" value="Unassembled WGS sequence"/>
</dbReference>
<dbReference type="EMBL" id="JOJP01000001">
    <property type="protein sequence ID" value="KEI70008.1"/>
    <property type="molecule type" value="Genomic_DNA"/>
</dbReference>
<keyword evidence="1" id="KW-1133">Transmembrane helix</keyword>
<feature type="transmembrane region" description="Helical" evidence="1">
    <location>
        <begin position="6"/>
        <end position="25"/>
    </location>
</feature>
<keyword evidence="3" id="KW-1185">Reference proteome</keyword>
<comment type="caution">
    <text evidence="2">The sequence shown here is derived from an EMBL/GenBank/DDBJ whole genome shotgun (WGS) entry which is preliminary data.</text>
</comment>
<dbReference type="STRING" id="305900.GV64_03930"/>
<dbReference type="RefSeq" id="WP_020584266.1">
    <property type="nucleotide sequence ID" value="NZ_JOJP01000001.1"/>
</dbReference>
<organism evidence="2 3">
    <name type="scientific">Endozoicomonas elysicola</name>
    <dbReference type="NCBI Taxonomy" id="305900"/>
    <lineage>
        <taxon>Bacteria</taxon>
        <taxon>Pseudomonadati</taxon>
        <taxon>Pseudomonadota</taxon>
        <taxon>Gammaproteobacteria</taxon>
        <taxon>Oceanospirillales</taxon>
        <taxon>Endozoicomonadaceae</taxon>
        <taxon>Endozoicomonas</taxon>
    </lineage>
</organism>
<dbReference type="AlphaFoldDB" id="A0A081K782"/>
<dbReference type="PANTHER" id="PTHR38602:SF1">
    <property type="entry name" value="INNER MEMBRANE PROTEIN"/>
    <property type="match status" value="1"/>
</dbReference>
<keyword evidence="1" id="KW-0812">Transmembrane</keyword>
<dbReference type="eggNOG" id="COG3242">
    <property type="taxonomic scope" value="Bacteria"/>
</dbReference>
<gene>
    <name evidence="2" type="ORF">GV64_03930</name>
</gene>
<name>A0A081K782_9GAMM</name>
<keyword evidence="1" id="KW-0472">Membrane</keyword>
<evidence type="ECO:0000313" key="2">
    <source>
        <dbReference type="EMBL" id="KEI70008.1"/>
    </source>
</evidence>
<evidence type="ECO:0000256" key="1">
    <source>
        <dbReference type="SAM" id="Phobius"/>
    </source>
</evidence>
<dbReference type="Pfam" id="PF09838">
    <property type="entry name" value="DUF2065"/>
    <property type="match status" value="1"/>
</dbReference>
<evidence type="ECO:0000313" key="3">
    <source>
        <dbReference type="Proteomes" id="UP000027997"/>
    </source>
</evidence>
<reference evidence="2 3" key="1">
    <citation type="submission" date="2014-06" db="EMBL/GenBank/DDBJ databases">
        <title>Whole Genome Sequences of Three Symbiotic Endozoicomonas Bacteria.</title>
        <authorList>
            <person name="Neave M.J."/>
            <person name="Apprill A."/>
            <person name="Voolstra C.R."/>
        </authorList>
    </citation>
    <scope>NUCLEOTIDE SEQUENCE [LARGE SCALE GENOMIC DNA]</scope>
    <source>
        <strain evidence="2 3">DSM 22380</strain>
    </source>
</reference>
<proteinExistence type="predicted"/>
<accession>A0A081K782</accession>